<dbReference type="EMBL" id="AKGD01000002">
    <property type="protein sequence ID" value="EIT69500.1"/>
    <property type="molecule type" value="Genomic_DNA"/>
</dbReference>
<reference evidence="6 7" key="1">
    <citation type="journal article" date="2012" name="J. Bacteriol.">
        <title>Genome Sequence of n-Alkane-Degrading Hydrocarboniphaga effusa Strain AP103T (ATCC BAA-332T).</title>
        <authorList>
            <person name="Chang H.K."/>
            <person name="Zylstra G.J."/>
            <person name="Chae J.C."/>
        </authorList>
    </citation>
    <scope>NUCLEOTIDE SEQUENCE [LARGE SCALE GENOMIC DNA]</scope>
    <source>
        <strain evidence="6 7">AP103</strain>
    </source>
</reference>
<dbReference type="PROSITE" id="PS00211">
    <property type="entry name" value="ABC_TRANSPORTER_1"/>
    <property type="match status" value="1"/>
</dbReference>
<dbReference type="CDD" id="cd03221">
    <property type="entry name" value="ABCF_EF-3"/>
    <property type="match status" value="1"/>
</dbReference>
<evidence type="ECO:0000256" key="2">
    <source>
        <dbReference type="ARBA" id="ARBA00022741"/>
    </source>
</evidence>
<feature type="region of interest" description="Disordered" evidence="4">
    <location>
        <begin position="242"/>
        <end position="307"/>
    </location>
</feature>
<evidence type="ECO:0000259" key="5">
    <source>
        <dbReference type="PROSITE" id="PS50893"/>
    </source>
</evidence>
<dbReference type="SUPFAM" id="SSF52540">
    <property type="entry name" value="P-loop containing nucleoside triphosphate hydrolases"/>
    <property type="match status" value="2"/>
</dbReference>
<dbReference type="PANTHER" id="PTHR19211:SF6">
    <property type="entry name" value="BLL7188 PROTEIN"/>
    <property type="match status" value="1"/>
</dbReference>
<dbReference type="SMART" id="SM00382">
    <property type="entry name" value="AAA"/>
    <property type="match status" value="2"/>
</dbReference>
<evidence type="ECO:0000313" key="6">
    <source>
        <dbReference type="EMBL" id="EIT69500.1"/>
    </source>
</evidence>
<dbReference type="AlphaFoldDB" id="I8T6F5"/>
<evidence type="ECO:0000313" key="7">
    <source>
        <dbReference type="Proteomes" id="UP000003704"/>
    </source>
</evidence>
<feature type="compositionally biased region" description="Basic and acidic residues" evidence="4">
    <location>
        <begin position="242"/>
        <end position="271"/>
    </location>
</feature>
<dbReference type="PATRIC" id="fig|1172194.4.peg.2984"/>
<dbReference type="PROSITE" id="PS50893">
    <property type="entry name" value="ABC_TRANSPORTER_2"/>
    <property type="match status" value="2"/>
</dbReference>
<keyword evidence="3" id="KW-0067">ATP-binding</keyword>
<dbReference type="FunFam" id="3.40.50.300:FF:001320">
    <property type="entry name" value="Heme ABC transporter ATP-binding protein"/>
    <property type="match status" value="1"/>
</dbReference>
<dbReference type="InterPro" id="IPR027417">
    <property type="entry name" value="P-loop_NTPase"/>
</dbReference>
<dbReference type="InterPro" id="IPR050611">
    <property type="entry name" value="ABCF"/>
</dbReference>
<dbReference type="STRING" id="1172194.WQQ_30820"/>
<feature type="domain" description="ABC transporter" evidence="5">
    <location>
        <begin position="11"/>
        <end position="243"/>
    </location>
</feature>
<protein>
    <recommendedName>
        <fullName evidence="5">ABC transporter domain-containing protein</fullName>
    </recommendedName>
</protein>
<keyword evidence="2" id="KW-0547">Nucleotide-binding</keyword>
<dbReference type="Proteomes" id="UP000003704">
    <property type="component" value="Unassembled WGS sequence"/>
</dbReference>
<dbReference type="RefSeq" id="WP_007186021.1">
    <property type="nucleotide sequence ID" value="NZ_AKGD01000002.1"/>
</dbReference>
<name>I8T6F5_9GAMM</name>
<organism evidence="6 7">
    <name type="scientific">Hydrocarboniphaga effusa AP103</name>
    <dbReference type="NCBI Taxonomy" id="1172194"/>
    <lineage>
        <taxon>Bacteria</taxon>
        <taxon>Pseudomonadati</taxon>
        <taxon>Pseudomonadota</taxon>
        <taxon>Gammaproteobacteria</taxon>
        <taxon>Nevskiales</taxon>
        <taxon>Nevskiaceae</taxon>
        <taxon>Hydrocarboniphaga</taxon>
    </lineage>
</organism>
<dbReference type="GO" id="GO:0016887">
    <property type="term" value="F:ATP hydrolysis activity"/>
    <property type="evidence" value="ECO:0007669"/>
    <property type="project" value="InterPro"/>
</dbReference>
<keyword evidence="1" id="KW-0677">Repeat</keyword>
<evidence type="ECO:0000256" key="4">
    <source>
        <dbReference type="SAM" id="MobiDB-lite"/>
    </source>
</evidence>
<dbReference type="InterPro" id="IPR017871">
    <property type="entry name" value="ABC_transporter-like_CS"/>
</dbReference>
<gene>
    <name evidence="6" type="ORF">WQQ_30820</name>
</gene>
<dbReference type="InterPro" id="IPR003593">
    <property type="entry name" value="AAA+_ATPase"/>
</dbReference>
<evidence type="ECO:0000256" key="3">
    <source>
        <dbReference type="ARBA" id="ARBA00022840"/>
    </source>
</evidence>
<dbReference type="InterPro" id="IPR003439">
    <property type="entry name" value="ABC_transporter-like_ATP-bd"/>
</dbReference>
<proteinExistence type="predicted"/>
<keyword evidence="7" id="KW-1185">Reference proteome</keyword>
<dbReference type="Gene3D" id="3.40.50.300">
    <property type="entry name" value="P-loop containing nucleotide triphosphate hydrolases"/>
    <property type="match status" value="2"/>
</dbReference>
<evidence type="ECO:0000256" key="1">
    <source>
        <dbReference type="ARBA" id="ARBA00022737"/>
    </source>
</evidence>
<feature type="domain" description="ABC transporter" evidence="5">
    <location>
        <begin position="341"/>
        <end position="542"/>
    </location>
</feature>
<dbReference type="Pfam" id="PF00005">
    <property type="entry name" value="ABC_tran"/>
    <property type="match status" value="2"/>
</dbReference>
<dbReference type="OrthoDB" id="9808609at2"/>
<dbReference type="GO" id="GO:0005524">
    <property type="term" value="F:ATP binding"/>
    <property type="evidence" value="ECO:0007669"/>
    <property type="project" value="UniProtKB-KW"/>
</dbReference>
<sequence length="542" mass="59679">MAKPSTNHVSLTLHGVTHQLPDGSLLFSDLDERFDARHTGLVGRNGVGKSVLGRMLAGTLEPSSGRCLRIGKVRHVAQQISIDSQQTVVDLAGLRPLFDALRRIERGSTAQPDFDIVGDRWNIHQQLQQELAASGLEHLGADTLASRLSGGEAMRVALCGAFLSAADLLILDEPSNHLDREHRKALIDRLRRWSGGIIAISHDRALLESMDCIVELSNLGLQRYGGGYTFYAQAKAQEREQARQQLDHLKAEKRREERELVQQRERLDRRQSRGARQAATANQAPILLGLQKSRSESSAARAQARIEESRRAASQRVAQAAQRLEDDAEVTLLLPEVDRHLPDTIVEFAAELPHVAARYRHIEFTLKKGQRLALTGPNGSGKSTLLKLLATDSPPSGARRVISVKAAYLDQSLSLLDSGRSLLEQMLALNATSDEADLRSRLALLGLDEQGIRIPVRSLSGGERLKAALAHALYTDDPAKLLLLDEPDNHLDLAAIQALESLLRQYRGALIVVSHDETFLNRIGLTHRLDASEAGWRTSAWT</sequence>
<accession>I8T6F5</accession>
<dbReference type="PANTHER" id="PTHR19211">
    <property type="entry name" value="ATP-BINDING TRANSPORT PROTEIN-RELATED"/>
    <property type="match status" value="1"/>
</dbReference>
<comment type="caution">
    <text evidence="6">The sequence shown here is derived from an EMBL/GenBank/DDBJ whole genome shotgun (WGS) entry which is preliminary data.</text>
</comment>